<name>A0AAE8L7K7_9HYPH</name>
<evidence type="ECO:0000259" key="1">
    <source>
        <dbReference type="PROSITE" id="PS51186"/>
    </source>
</evidence>
<dbReference type="Proteomes" id="UP000199140">
    <property type="component" value="Unassembled WGS sequence"/>
</dbReference>
<evidence type="ECO:0000313" key="2">
    <source>
        <dbReference type="EMBL" id="APT31592.1"/>
    </source>
</evidence>
<dbReference type="KEGG" id="mphy:MCBMB27_02301"/>
<dbReference type="GO" id="GO:0016747">
    <property type="term" value="F:acyltransferase activity, transferring groups other than amino-acyl groups"/>
    <property type="evidence" value="ECO:0007669"/>
    <property type="project" value="InterPro"/>
</dbReference>
<proteinExistence type="predicted"/>
<reference evidence="3 5" key="2">
    <citation type="submission" date="2016-10" db="EMBL/GenBank/DDBJ databases">
        <authorList>
            <person name="Varghese N."/>
            <person name="Submissions S."/>
        </authorList>
    </citation>
    <scope>NUCLEOTIDE SEQUENCE [LARGE SCALE GENOMIC DNA]</scope>
    <source>
        <strain evidence="3 5">CBMB27</strain>
    </source>
</reference>
<dbReference type="Gene3D" id="3.40.630.30">
    <property type="match status" value="1"/>
</dbReference>
<dbReference type="SUPFAM" id="SSF55729">
    <property type="entry name" value="Acyl-CoA N-acyltransferases (Nat)"/>
    <property type="match status" value="1"/>
</dbReference>
<evidence type="ECO:0000313" key="3">
    <source>
        <dbReference type="EMBL" id="SFH17065.1"/>
    </source>
</evidence>
<organism evidence="3 5">
    <name type="scientific">Methylobacterium phyllosphaerae</name>
    <dbReference type="NCBI Taxonomy" id="418223"/>
    <lineage>
        <taxon>Bacteria</taxon>
        <taxon>Pseudomonadati</taxon>
        <taxon>Pseudomonadota</taxon>
        <taxon>Alphaproteobacteria</taxon>
        <taxon>Hyphomicrobiales</taxon>
        <taxon>Methylobacteriaceae</taxon>
        <taxon>Methylobacterium</taxon>
    </lineage>
</organism>
<dbReference type="EMBL" id="CP015367">
    <property type="protein sequence ID" value="APT31592.1"/>
    <property type="molecule type" value="Genomic_DNA"/>
</dbReference>
<dbReference type="CDD" id="cd04301">
    <property type="entry name" value="NAT_SF"/>
    <property type="match status" value="1"/>
</dbReference>
<protein>
    <submittedName>
        <fullName evidence="2">GCN5 family acetyltransferase</fullName>
    </submittedName>
    <submittedName>
        <fullName evidence="3">Predicted N-acyltransferase, GNAT family</fullName>
    </submittedName>
</protein>
<reference evidence="2 4" key="1">
    <citation type="submission" date="2016-04" db="EMBL/GenBank/DDBJ databases">
        <title>Complete genome sequencing and analysis of CBMB27, Methylobacterium phyllosphaerae isolated from leaf tissues of rice (Oryza sativa L.).</title>
        <authorList>
            <person name="Lee Y."/>
            <person name="Hwangbo K."/>
            <person name="Chung H."/>
            <person name="Yoo J."/>
            <person name="Kim K.Y."/>
            <person name="Sa T.M."/>
            <person name="Um Y."/>
            <person name="Madhaiyan M."/>
        </authorList>
    </citation>
    <scope>NUCLEOTIDE SEQUENCE [LARGE SCALE GENOMIC DNA]</scope>
    <source>
        <strain evidence="2 4">CBMB27</strain>
    </source>
</reference>
<evidence type="ECO:0000313" key="5">
    <source>
        <dbReference type="Proteomes" id="UP000199140"/>
    </source>
</evidence>
<dbReference type="PROSITE" id="PS51186">
    <property type="entry name" value="GNAT"/>
    <property type="match status" value="1"/>
</dbReference>
<keyword evidence="4" id="KW-1185">Reference proteome</keyword>
<dbReference type="EMBL" id="FOPK01000015">
    <property type="protein sequence ID" value="SFH17065.1"/>
    <property type="molecule type" value="Genomic_DNA"/>
</dbReference>
<dbReference type="Pfam" id="PF00583">
    <property type="entry name" value="Acetyltransf_1"/>
    <property type="match status" value="1"/>
</dbReference>
<accession>A0AAE8L7K7</accession>
<dbReference type="AlphaFoldDB" id="A0AAE8L7K7"/>
<dbReference type="Proteomes" id="UP000185487">
    <property type="component" value="Chromosome"/>
</dbReference>
<sequence>MTLHMARGQFVAGDTDQLGPASVTVEPRHDLSMLRVDRIARHLVVFMPAPDDLRRLIEDARTDLPDLAPLHVVQRVMSINPDSVLAIAQKHKFDAAHPQGDGFVACLMLNAAGLAALKTGTLDASDPPAAMLAGQHERPAGIYVWAVYARRRLAGGVSLVFDRLSSPTYRGVDFYARAATPEGADLLTTLGFTVRKTGCVDLYHFARGPKTEAAPLYDSHKPGGAGTSVAVARNLEDLSRVIALRAAVYMAEQACPYEEEFDGNDLSATHLIGYVGDEPAGCLRIRFFADFAKIERLAVRAEFRNTRLAFALVRAGIELARVKGYRRLYGHAQKRLVGFWSRFGFRIFDGAQELVFSDFDYVEMLMEAEPHPQAIGLGADPYVIIRPEGRWHRAGTLDRSRSRAVTRPSVDRTVAAR</sequence>
<dbReference type="InterPro" id="IPR016181">
    <property type="entry name" value="Acyl_CoA_acyltransferase"/>
</dbReference>
<feature type="domain" description="N-acetyltransferase" evidence="1">
    <location>
        <begin position="228"/>
        <end position="369"/>
    </location>
</feature>
<evidence type="ECO:0000313" key="4">
    <source>
        <dbReference type="Proteomes" id="UP000185487"/>
    </source>
</evidence>
<gene>
    <name evidence="2" type="ORF">MCBMB27_02301</name>
    <name evidence="3" type="ORF">SAMN05192567_115150</name>
</gene>
<dbReference type="InterPro" id="IPR000182">
    <property type="entry name" value="GNAT_dom"/>
</dbReference>